<feature type="domain" description="SET" evidence="1">
    <location>
        <begin position="53"/>
        <end position="173"/>
    </location>
</feature>
<dbReference type="SUPFAM" id="SSF82199">
    <property type="entry name" value="SET domain"/>
    <property type="match status" value="1"/>
</dbReference>
<protein>
    <recommendedName>
        <fullName evidence="1">SET domain-containing protein</fullName>
    </recommendedName>
</protein>
<evidence type="ECO:0000313" key="2">
    <source>
        <dbReference type="EMBL" id="EIW86441.1"/>
    </source>
</evidence>
<dbReference type="InterPro" id="IPR046341">
    <property type="entry name" value="SET_dom_sf"/>
</dbReference>
<evidence type="ECO:0000313" key="3">
    <source>
        <dbReference type="Proteomes" id="UP000053558"/>
    </source>
</evidence>
<dbReference type="Pfam" id="PF00856">
    <property type="entry name" value="SET"/>
    <property type="match status" value="1"/>
</dbReference>
<dbReference type="GeneID" id="19209815"/>
<dbReference type="InterPro" id="IPR001214">
    <property type="entry name" value="SET_dom"/>
</dbReference>
<proteinExistence type="predicted"/>
<dbReference type="PROSITE" id="PS50280">
    <property type="entry name" value="SET"/>
    <property type="match status" value="1"/>
</dbReference>
<dbReference type="OMA" id="WCERWGE"/>
<keyword evidence="3" id="KW-1185">Reference proteome</keyword>
<dbReference type="RefSeq" id="XP_007762759.1">
    <property type="nucleotide sequence ID" value="XM_007764569.1"/>
</dbReference>
<organism evidence="2 3">
    <name type="scientific">Coniophora puteana (strain RWD-64-598)</name>
    <name type="common">Brown rot fungus</name>
    <dbReference type="NCBI Taxonomy" id="741705"/>
    <lineage>
        <taxon>Eukaryota</taxon>
        <taxon>Fungi</taxon>
        <taxon>Dikarya</taxon>
        <taxon>Basidiomycota</taxon>
        <taxon>Agaricomycotina</taxon>
        <taxon>Agaricomycetes</taxon>
        <taxon>Agaricomycetidae</taxon>
        <taxon>Boletales</taxon>
        <taxon>Coniophorineae</taxon>
        <taxon>Coniophoraceae</taxon>
        <taxon>Coniophora</taxon>
    </lineage>
</organism>
<sequence length="185" mass="20849">MINPPPHWQQHVQYLATPFYHTSVSTSIRSFLSGQSSSNLNHTPRHPATSPHARIKVITLPSHQAHGQRGLFAIKKIPPRTHIIDYVGEVHCDDRPDSDYDLSLYRFQDGTSVGIDASAMGNEARFVNDYRGIRAKPNATFVEGRTSSGELRMSVWSVEEVIKKGDEIVVSYGKAWWYSRNNGML</sequence>
<name>A0A5M3N6E8_CONPW</name>
<dbReference type="Proteomes" id="UP000053558">
    <property type="component" value="Unassembled WGS sequence"/>
</dbReference>
<evidence type="ECO:0000259" key="1">
    <source>
        <dbReference type="PROSITE" id="PS50280"/>
    </source>
</evidence>
<accession>A0A5M3N6E8</accession>
<dbReference type="AlphaFoldDB" id="A0A5M3N6E8"/>
<comment type="caution">
    <text evidence="2">The sequence shown here is derived from an EMBL/GenBank/DDBJ whole genome shotgun (WGS) entry which is preliminary data.</text>
</comment>
<dbReference type="KEGG" id="cput:CONPUDRAFT_78788"/>
<dbReference type="Gene3D" id="2.170.270.10">
    <property type="entry name" value="SET domain"/>
    <property type="match status" value="1"/>
</dbReference>
<reference evidence="3" key="1">
    <citation type="journal article" date="2012" name="Science">
        <title>The Paleozoic origin of enzymatic lignin decomposition reconstructed from 31 fungal genomes.</title>
        <authorList>
            <person name="Floudas D."/>
            <person name="Binder M."/>
            <person name="Riley R."/>
            <person name="Barry K."/>
            <person name="Blanchette R.A."/>
            <person name="Henrissat B."/>
            <person name="Martinez A.T."/>
            <person name="Otillar R."/>
            <person name="Spatafora J.W."/>
            <person name="Yadav J.S."/>
            <person name="Aerts A."/>
            <person name="Benoit I."/>
            <person name="Boyd A."/>
            <person name="Carlson A."/>
            <person name="Copeland A."/>
            <person name="Coutinho P.M."/>
            <person name="de Vries R.P."/>
            <person name="Ferreira P."/>
            <person name="Findley K."/>
            <person name="Foster B."/>
            <person name="Gaskell J."/>
            <person name="Glotzer D."/>
            <person name="Gorecki P."/>
            <person name="Heitman J."/>
            <person name="Hesse C."/>
            <person name="Hori C."/>
            <person name="Igarashi K."/>
            <person name="Jurgens J.A."/>
            <person name="Kallen N."/>
            <person name="Kersten P."/>
            <person name="Kohler A."/>
            <person name="Kuees U."/>
            <person name="Kumar T.K.A."/>
            <person name="Kuo A."/>
            <person name="LaButti K."/>
            <person name="Larrondo L.F."/>
            <person name="Lindquist E."/>
            <person name="Ling A."/>
            <person name="Lombard V."/>
            <person name="Lucas S."/>
            <person name="Lundell T."/>
            <person name="Martin R."/>
            <person name="McLaughlin D.J."/>
            <person name="Morgenstern I."/>
            <person name="Morin E."/>
            <person name="Murat C."/>
            <person name="Nagy L.G."/>
            <person name="Nolan M."/>
            <person name="Ohm R.A."/>
            <person name="Patyshakuliyeva A."/>
            <person name="Rokas A."/>
            <person name="Ruiz-Duenas F.J."/>
            <person name="Sabat G."/>
            <person name="Salamov A."/>
            <person name="Samejima M."/>
            <person name="Schmutz J."/>
            <person name="Slot J.C."/>
            <person name="St John F."/>
            <person name="Stenlid J."/>
            <person name="Sun H."/>
            <person name="Sun S."/>
            <person name="Syed K."/>
            <person name="Tsang A."/>
            <person name="Wiebenga A."/>
            <person name="Young D."/>
            <person name="Pisabarro A."/>
            <person name="Eastwood D.C."/>
            <person name="Martin F."/>
            <person name="Cullen D."/>
            <person name="Grigoriev I.V."/>
            <person name="Hibbett D.S."/>
        </authorList>
    </citation>
    <scope>NUCLEOTIDE SEQUENCE [LARGE SCALE GENOMIC DNA]</scope>
    <source>
        <strain evidence="3">RWD-64-598 SS2</strain>
    </source>
</reference>
<gene>
    <name evidence="2" type="ORF">CONPUDRAFT_78788</name>
</gene>
<dbReference type="EMBL" id="JH711573">
    <property type="protein sequence ID" value="EIW86441.1"/>
    <property type="molecule type" value="Genomic_DNA"/>
</dbReference>
<dbReference type="OrthoDB" id="5792673at2759"/>